<evidence type="ECO:0000256" key="1">
    <source>
        <dbReference type="SAM" id="Phobius"/>
    </source>
</evidence>
<evidence type="ECO:0000313" key="3">
    <source>
        <dbReference type="EMBL" id="KON30899.1"/>
    </source>
</evidence>
<dbReference type="AlphaFoldDB" id="A0A0M0BR14"/>
<feature type="transmembrane region" description="Helical" evidence="1">
    <location>
        <begin position="12"/>
        <end position="34"/>
    </location>
</feature>
<gene>
    <name evidence="3" type="ORF">AC482_02770</name>
</gene>
<dbReference type="InterPro" id="IPR018649">
    <property type="entry name" value="SHOCT"/>
</dbReference>
<accession>A0A0M0BR14</accession>
<dbReference type="EMBL" id="LFWZ01000019">
    <property type="protein sequence ID" value="KON30899.1"/>
    <property type="molecule type" value="Genomic_DNA"/>
</dbReference>
<proteinExistence type="predicted"/>
<keyword evidence="1" id="KW-0472">Membrane</keyword>
<keyword evidence="1" id="KW-0812">Transmembrane</keyword>
<organism evidence="3 4">
    <name type="scientific">miscellaneous Crenarchaeota group-15 archaeon DG-45</name>
    <dbReference type="NCBI Taxonomy" id="1685127"/>
    <lineage>
        <taxon>Archaea</taxon>
        <taxon>Candidatus Bathyarchaeota</taxon>
        <taxon>MCG-15</taxon>
    </lineage>
</organism>
<dbReference type="Proteomes" id="UP000037210">
    <property type="component" value="Unassembled WGS sequence"/>
</dbReference>
<comment type="caution">
    <text evidence="3">The sequence shown here is derived from an EMBL/GenBank/DDBJ whole genome shotgun (WGS) entry which is preliminary data.</text>
</comment>
<sequence length="74" mass="8927">MHHMWGWGTWGMGWGMFLSLLALVLIGFAIYQAFYAPRGYRTRREDPLEIARRRYAEGEISREEHEELRRKLQE</sequence>
<reference evidence="3 4" key="1">
    <citation type="submission" date="2015-06" db="EMBL/GenBank/DDBJ databases">
        <title>New insights into the roles of widespread benthic archaea in carbon and nitrogen cycling.</title>
        <authorList>
            <person name="Lazar C.S."/>
            <person name="Baker B.J."/>
            <person name="Seitz K.W."/>
            <person name="Hyde A.S."/>
            <person name="Dick G.J."/>
            <person name="Hinrichs K.-U."/>
            <person name="Teske A.P."/>
        </authorList>
    </citation>
    <scope>NUCLEOTIDE SEQUENCE [LARGE SCALE GENOMIC DNA]</scope>
    <source>
        <strain evidence="3">DG-45</strain>
    </source>
</reference>
<evidence type="ECO:0000313" key="4">
    <source>
        <dbReference type="Proteomes" id="UP000037210"/>
    </source>
</evidence>
<name>A0A0M0BR14_9ARCH</name>
<evidence type="ECO:0000259" key="2">
    <source>
        <dbReference type="Pfam" id="PF09851"/>
    </source>
</evidence>
<feature type="domain" description="SHOCT" evidence="2">
    <location>
        <begin position="46"/>
        <end position="72"/>
    </location>
</feature>
<dbReference type="Pfam" id="PF09851">
    <property type="entry name" value="SHOCT"/>
    <property type="match status" value="1"/>
</dbReference>
<protein>
    <recommendedName>
        <fullName evidence="2">SHOCT domain-containing protein</fullName>
    </recommendedName>
</protein>
<keyword evidence="1" id="KW-1133">Transmembrane helix</keyword>